<gene>
    <name evidence="2" type="ORF">IAD28_01060</name>
</gene>
<dbReference type="InterPro" id="IPR010026">
    <property type="entry name" value="Phage_holin_LL-H"/>
</dbReference>
<reference evidence="2" key="1">
    <citation type="submission" date="2020-10" db="EMBL/GenBank/DDBJ databases">
        <authorList>
            <person name="Gilroy R."/>
        </authorList>
    </citation>
    <scope>NUCLEOTIDE SEQUENCE</scope>
    <source>
        <strain evidence="2">1370</strain>
    </source>
</reference>
<dbReference type="Proteomes" id="UP000823960">
    <property type="component" value="Unassembled WGS sequence"/>
</dbReference>
<evidence type="ECO:0000313" key="2">
    <source>
        <dbReference type="EMBL" id="HIV10274.1"/>
    </source>
</evidence>
<dbReference type="EMBL" id="DVOL01000012">
    <property type="protein sequence ID" value="HIV10274.1"/>
    <property type="molecule type" value="Genomic_DNA"/>
</dbReference>
<keyword evidence="1" id="KW-1133">Transmembrane helix</keyword>
<organism evidence="2 3">
    <name type="scientific">Candidatus Faeciplasma avium</name>
    <dbReference type="NCBI Taxonomy" id="2840798"/>
    <lineage>
        <taxon>Bacteria</taxon>
        <taxon>Bacillati</taxon>
        <taxon>Bacillota</taxon>
        <taxon>Clostridia</taxon>
        <taxon>Eubacteriales</taxon>
        <taxon>Oscillospiraceae</taxon>
        <taxon>Oscillospiraceae incertae sedis</taxon>
        <taxon>Candidatus Faeciplasma</taxon>
    </lineage>
</organism>
<feature type="transmembrane region" description="Helical" evidence="1">
    <location>
        <begin position="15"/>
        <end position="35"/>
    </location>
</feature>
<protein>
    <submittedName>
        <fullName evidence="2">Phage holin family protein</fullName>
    </submittedName>
</protein>
<evidence type="ECO:0000256" key="1">
    <source>
        <dbReference type="SAM" id="Phobius"/>
    </source>
</evidence>
<reference evidence="2" key="2">
    <citation type="journal article" date="2021" name="PeerJ">
        <title>Extensive microbial diversity within the chicken gut microbiome revealed by metagenomics and culture.</title>
        <authorList>
            <person name="Gilroy R."/>
            <person name="Ravi A."/>
            <person name="Getino M."/>
            <person name="Pursley I."/>
            <person name="Horton D.L."/>
            <person name="Alikhan N.F."/>
            <person name="Baker D."/>
            <person name="Gharbi K."/>
            <person name="Hall N."/>
            <person name="Watson M."/>
            <person name="Adriaenssens E.M."/>
            <person name="Foster-Nyarko E."/>
            <person name="Jarju S."/>
            <person name="Secka A."/>
            <person name="Antonio M."/>
            <person name="Oren A."/>
            <person name="Chaudhuri R.R."/>
            <person name="La Ragione R."/>
            <person name="Hildebrand F."/>
            <person name="Pallen M.J."/>
        </authorList>
    </citation>
    <scope>NUCLEOTIDE SEQUENCE</scope>
    <source>
        <strain evidence="2">1370</strain>
    </source>
</reference>
<keyword evidence="1" id="KW-0812">Transmembrane</keyword>
<evidence type="ECO:0000313" key="3">
    <source>
        <dbReference type="Proteomes" id="UP000823960"/>
    </source>
</evidence>
<dbReference type="Pfam" id="PF09682">
    <property type="entry name" value="Phage_holin_6_1"/>
    <property type="match status" value="1"/>
</dbReference>
<keyword evidence="1" id="KW-0472">Membrane</keyword>
<sequence>MELFREFISEYGSTILYAVVTAAAGYLGVVVKRLYTRIINDRTKQDLAKTVVSAVEQIYKDLHGEEKLKKAVEALSEMLGDRGINITELELRMLIESAVAEFNRAFESGSEEEAGKSGLAAVS</sequence>
<comment type="caution">
    <text evidence="2">The sequence shown here is derived from an EMBL/GenBank/DDBJ whole genome shotgun (WGS) entry which is preliminary data.</text>
</comment>
<proteinExistence type="predicted"/>
<name>A0A9D1T409_9FIRM</name>
<accession>A0A9D1T409</accession>
<dbReference type="AlphaFoldDB" id="A0A9D1T409"/>